<proteinExistence type="inferred from homology"/>
<comment type="caution">
    <text evidence="8">The sequence shown here is derived from an EMBL/GenBank/DDBJ whole genome shotgun (WGS) entry which is preliminary data.</text>
</comment>
<accession>A0A2M7S940</accession>
<dbReference type="InterPro" id="IPR052375">
    <property type="entry name" value="Complex_I_20kDa-like"/>
</dbReference>
<dbReference type="SUPFAM" id="SSF56770">
    <property type="entry name" value="HydA/Nqo6-like"/>
    <property type="match status" value="1"/>
</dbReference>
<organism evidence="8 9">
    <name type="scientific">Candidatus Desantisbacteria bacterium CG_4_10_14_0_8_um_filter_48_22</name>
    <dbReference type="NCBI Taxonomy" id="1974543"/>
    <lineage>
        <taxon>Bacteria</taxon>
        <taxon>Candidatus Desantisiibacteriota</taxon>
    </lineage>
</organism>
<keyword evidence="8" id="KW-0830">Ubiquinone</keyword>
<evidence type="ECO:0000256" key="1">
    <source>
        <dbReference type="ARBA" id="ARBA00001966"/>
    </source>
</evidence>
<feature type="domain" description="NADH:ubiquinone oxidoreductase-like 20kDa subunit" evidence="7">
    <location>
        <begin position="22"/>
        <end position="132"/>
    </location>
</feature>
<dbReference type="Pfam" id="PF01058">
    <property type="entry name" value="Oxidored_q6"/>
    <property type="match status" value="1"/>
</dbReference>
<dbReference type="EMBL" id="PFMR01000220">
    <property type="protein sequence ID" value="PIZ15990.1"/>
    <property type="molecule type" value="Genomic_DNA"/>
</dbReference>
<dbReference type="PROSITE" id="PS51257">
    <property type="entry name" value="PROKAR_LIPOPROTEIN"/>
    <property type="match status" value="1"/>
</dbReference>
<keyword evidence="4" id="KW-0479">Metal-binding</keyword>
<evidence type="ECO:0000313" key="9">
    <source>
        <dbReference type="Proteomes" id="UP000229307"/>
    </source>
</evidence>
<evidence type="ECO:0000313" key="8">
    <source>
        <dbReference type="EMBL" id="PIZ15990.1"/>
    </source>
</evidence>
<gene>
    <name evidence="8" type="ORF">COY52_08345</name>
</gene>
<dbReference type="NCBIfam" id="NF005012">
    <property type="entry name" value="PRK06411.1"/>
    <property type="match status" value="1"/>
</dbReference>
<dbReference type="InterPro" id="IPR006137">
    <property type="entry name" value="NADH_UbQ_OxRdtase-like_20kDa"/>
</dbReference>
<dbReference type="GO" id="GO:0051539">
    <property type="term" value="F:4 iron, 4 sulfur cluster binding"/>
    <property type="evidence" value="ECO:0007669"/>
    <property type="project" value="UniProtKB-KW"/>
</dbReference>
<dbReference type="PANTHER" id="PTHR42989">
    <property type="entry name" value="HYDROGENASE-4 COMPONENT I"/>
    <property type="match status" value="1"/>
</dbReference>
<keyword evidence="6" id="KW-0411">Iron-sulfur</keyword>
<dbReference type="Proteomes" id="UP000229307">
    <property type="component" value="Unassembled WGS sequence"/>
</dbReference>
<reference evidence="9" key="1">
    <citation type="submission" date="2017-09" db="EMBL/GenBank/DDBJ databases">
        <title>Depth-based differentiation of microbial function through sediment-hosted aquifers and enrichment of novel symbionts in the deep terrestrial subsurface.</title>
        <authorList>
            <person name="Probst A.J."/>
            <person name="Ladd B."/>
            <person name="Jarett J.K."/>
            <person name="Geller-Mcgrath D.E."/>
            <person name="Sieber C.M.K."/>
            <person name="Emerson J.B."/>
            <person name="Anantharaman K."/>
            <person name="Thomas B.C."/>
            <person name="Malmstrom R."/>
            <person name="Stieglmeier M."/>
            <person name="Klingl A."/>
            <person name="Woyke T."/>
            <person name="Ryan C.M."/>
            <person name="Banfield J.F."/>
        </authorList>
    </citation>
    <scope>NUCLEOTIDE SEQUENCE [LARGE SCALE GENOMIC DNA]</scope>
</reference>
<evidence type="ECO:0000256" key="3">
    <source>
        <dbReference type="ARBA" id="ARBA00022485"/>
    </source>
</evidence>
<dbReference type="Gene3D" id="3.40.50.12280">
    <property type="match status" value="1"/>
</dbReference>
<sequence length="138" mass="14962">MNLKTWGLKKSIWVFHVSSGACNNCDIEVLDCLTPRFDIERFGMVLVGSVRHADVLLCCGSITKQAAPRIKRLYEQAAKPCFVVAIGGCACSGCIFKDSYNFAGPYDKIIPVHAYIPGCPPKPEAILAGAVKLLSTLK</sequence>
<evidence type="ECO:0000256" key="5">
    <source>
        <dbReference type="ARBA" id="ARBA00023004"/>
    </source>
</evidence>
<dbReference type="AlphaFoldDB" id="A0A2M7S940"/>
<protein>
    <submittedName>
        <fullName evidence="8">NADH:ubiquinone oxidoreductase</fullName>
    </submittedName>
</protein>
<evidence type="ECO:0000256" key="6">
    <source>
        <dbReference type="ARBA" id="ARBA00023014"/>
    </source>
</evidence>
<dbReference type="PANTHER" id="PTHR42989:SF1">
    <property type="entry name" value="FORMATE HYDROGENLYASE SUBUNIT 7-RELATED"/>
    <property type="match status" value="1"/>
</dbReference>
<comment type="cofactor">
    <cofactor evidence="1">
        <name>[4Fe-4S] cluster</name>
        <dbReference type="ChEBI" id="CHEBI:49883"/>
    </cofactor>
</comment>
<evidence type="ECO:0000256" key="4">
    <source>
        <dbReference type="ARBA" id="ARBA00022723"/>
    </source>
</evidence>
<name>A0A2M7S940_9BACT</name>
<evidence type="ECO:0000256" key="2">
    <source>
        <dbReference type="ARBA" id="ARBA00009173"/>
    </source>
</evidence>
<keyword evidence="5" id="KW-0408">Iron</keyword>
<evidence type="ECO:0000259" key="7">
    <source>
        <dbReference type="Pfam" id="PF01058"/>
    </source>
</evidence>
<dbReference type="GO" id="GO:0046872">
    <property type="term" value="F:metal ion binding"/>
    <property type="evidence" value="ECO:0007669"/>
    <property type="project" value="UniProtKB-KW"/>
</dbReference>
<comment type="similarity">
    <text evidence="2">Belongs to the complex I 20 kDa subunit family.</text>
</comment>
<keyword evidence="3" id="KW-0004">4Fe-4S</keyword>